<protein>
    <submittedName>
        <fullName evidence="1">Uncharacterized protein</fullName>
    </submittedName>
</protein>
<gene>
    <name evidence="1" type="primary">30</name>
    <name evidence="1" type="ORF">PBI_MUDDY_30</name>
</gene>
<reference evidence="1" key="1">
    <citation type="submission" date="2013-05" db="EMBL/GenBank/DDBJ databases">
        <authorList>
            <person name="Govender V.S."/>
            <person name="Mchunu L.V."/>
            <person name="Naicker R.N."/>
            <person name="Sha K.I."/>
            <person name="Zinyembe F."/>
            <person name="Pillay B."/>
            <person name="Larsen M.H."/>
            <person name="Rubin E.J."/>
            <person name="Kasprowicz V.O."/>
            <person name="Bishai W.R."/>
            <person name="Bowman C.A."/>
            <person name="Russell D.A."/>
            <person name="Jacobs-Sera D."/>
            <person name="Hendrix R.W."/>
            <person name="Hatfull G.F."/>
        </authorList>
    </citation>
    <scope>NUCLEOTIDE SEQUENCE</scope>
</reference>
<sequence>MWPWNWGKRQVERAEAAEREADERRRSVNQLLARSREASRVLRAEVDKNSWSELFGEAFQGRGEVH</sequence>
<evidence type="ECO:0000313" key="2">
    <source>
        <dbReference type="Proteomes" id="UP000015553"/>
    </source>
</evidence>
<organism evidence="1 2">
    <name type="scientific">Mycobacterium phage Muddy</name>
    <dbReference type="NCBI Taxonomy" id="1340829"/>
    <lineage>
        <taxon>Viruses</taxon>
        <taxon>Duplodnaviria</taxon>
        <taxon>Heunggongvirae</taxon>
        <taxon>Uroviricota</taxon>
        <taxon>Caudoviricetes</taxon>
        <taxon>Mapvirus</taxon>
        <taxon>Mapvirus muddy</taxon>
    </lineage>
</organism>
<keyword evidence="2" id="KW-1185">Reference proteome</keyword>
<dbReference type="EMBL" id="KF024728">
    <property type="protein sequence ID" value="WEV84074.1"/>
    <property type="molecule type" value="Genomic_DNA"/>
</dbReference>
<evidence type="ECO:0000313" key="1">
    <source>
        <dbReference type="EMBL" id="WEV84074.1"/>
    </source>
</evidence>
<name>A0ACD4QAA1_9CAUD</name>
<accession>A0ACD4QAA1</accession>
<dbReference type="Proteomes" id="UP000015553">
    <property type="component" value="Segment"/>
</dbReference>
<proteinExistence type="predicted"/>